<name>A0A3B0UWI5_9ZZZZ</name>
<evidence type="ECO:0008006" key="10">
    <source>
        <dbReference type="Google" id="ProtNLM"/>
    </source>
</evidence>
<accession>A0A3B0UWI5</accession>
<dbReference type="EMBL" id="UOET01000415">
    <property type="protein sequence ID" value="VAW29727.1"/>
    <property type="molecule type" value="Genomic_DNA"/>
</dbReference>
<dbReference type="Pfam" id="PF12704">
    <property type="entry name" value="MacB_PCD"/>
    <property type="match status" value="1"/>
</dbReference>
<evidence type="ECO:0000256" key="6">
    <source>
        <dbReference type="SAM" id="Phobius"/>
    </source>
</evidence>
<feature type="transmembrane region" description="Helical" evidence="6">
    <location>
        <begin position="349"/>
        <end position="371"/>
    </location>
</feature>
<feature type="transmembrane region" description="Helical" evidence="6">
    <location>
        <begin position="294"/>
        <end position="316"/>
    </location>
</feature>
<keyword evidence="3 6" id="KW-0812">Transmembrane</keyword>
<organism evidence="9">
    <name type="scientific">hydrothermal vent metagenome</name>
    <dbReference type="NCBI Taxonomy" id="652676"/>
    <lineage>
        <taxon>unclassified sequences</taxon>
        <taxon>metagenomes</taxon>
        <taxon>ecological metagenomes</taxon>
    </lineage>
</organism>
<dbReference type="GO" id="GO:0005886">
    <property type="term" value="C:plasma membrane"/>
    <property type="evidence" value="ECO:0007669"/>
    <property type="project" value="UniProtKB-SubCell"/>
</dbReference>
<feature type="transmembrane region" description="Helical" evidence="6">
    <location>
        <begin position="448"/>
        <end position="469"/>
    </location>
</feature>
<evidence type="ECO:0000256" key="4">
    <source>
        <dbReference type="ARBA" id="ARBA00022989"/>
    </source>
</evidence>
<protein>
    <recommendedName>
        <fullName evidence="10">ABC transporter permease</fullName>
    </recommendedName>
</protein>
<comment type="subcellular location">
    <subcellularLocation>
        <location evidence="1">Cell membrane</location>
        <topology evidence="1">Multi-pass membrane protein</topology>
    </subcellularLocation>
</comment>
<feature type="transmembrane region" description="Helical" evidence="6">
    <location>
        <begin position="693"/>
        <end position="717"/>
    </location>
</feature>
<reference evidence="9" key="1">
    <citation type="submission" date="2018-06" db="EMBL/GenBank/DDBJ databases">
        <authorList>
            <person name="Zhirakovskaya E."/>
        </authorList>
    </citation>
    <scope>NUCLEOTIDE SEQUENCE</scope>
</reference>
<dbReference type="AlphaFoldDB" id="A0A3B0UWI5"/>
<evidence type="ECO:0000313" key="9">
    <source>
        <dbReference type="EMBL" id="VAW29727.1"/>
    </source>
</evidence>
<keyword evidence="4 6" id="KW-1133">Transmembrane helix</keyword>
<feature type="domain" description="MacB-like periplasmic core" evidence="8">
    <location>
        <begin position="21"/>
        <end position="242"/>
    </location>
</feature>
<feature type="domain" description="ABC3 transporter permease C-terminal" evidence="7">
    <location>
        <begin position="300"/>
        <end position="415"/>
    </location>
</feature>
<dbReference type="GO" id="GO:0022857">
    <property type="term" value="F:transmembrane transporter activity"/>
    <property type="evidence" value="ECO:0007669"/>
    <property type="project" value="TreeGrafter"/>
</dbReference>
<dbReference type="InterPro" id="IPR003838">
    <property type="entry name" value="ABC3_permease_C"/>
</dbReference>
<evidence type="ECO:0000259" key="7">
    <source>
        <dbReference type="Pfam" id="PF02687"/>
    </source>
</evidence>
<feature type="domain" description="ABC3 transporter permease C-terminal" evidence="7">
    <location>
        <begin position="697"/>
        <end position="807"/>
    </location>
</feature>
<keyword evidence="2" id="KW-1003">Cell membrane</keyword>
<dbReference type="InterPro" id="IPR025857">
    <property type="entry name" value="MacB_PCD"/>
</dbReference>
<keyword evidence="5 6" id="KW-0472">Membrane</keyword>
<proteinExistence type="predicted"/>
<sequence>MWGSFFHMGFRVLRRQRNYFLLNLAGLTIGIVAFVFIYLYVENALYYDRSWKNYPHIYRVNETYSTGGKAERIALTPYLLADKLKDNFPGILKSTRLFFTDPSDKNDVSSVNYQGKMYDIPNMTIGDARVFKIFNYHFTEGNADSCLLKPNSLVLSSAMKQKIFGKKPALGKKLKTSVRTYTVTGVFDNKNRPSHLEFDAIISSNSLDKQEQKQLNTNWFWMNCYTYVEFADTVDVRKFTQRANYFADTAIGNYIRKQKIKINGYMHLAFQPIQKIHFSQGLLYDSHSNINITYLYIFVTVALFILLMASINYINFATARSLKRVREIGVRKVMGVFRKQLMLQYISESLIITFIAFILSLGLVELLMPAFNSLVNRQITLVDSLFSGSGLVFGLLLVVFMLLLALFSGSFPAFVLSSLKPVEVLGGRGLIFRGNKKHSFTAASLRKFLVVIQYFVAIGVIISTLIIAAQIHYVKNRALGFDKKNVVVINTPADTSFRGKVSAFVAALKTDSDIEQVATASSLPGYLTEKILVRPSDSAAGHLQTLNAFLVGYHYFDLLKIPLIKGEYFSSVKKNDTLEHFIVNEAAVEFLGLKHPLGSYLYTPYTKKGDIIGVVKNFNFSSLHQQIEPLIFVLNPQLVQYVVVRINPAEKKETLAHMHTVWDKFNKGYTMYYTSLTKKLDTLYRSDQKMLSLFFYFSLFVILISALGLFGLSSFLIEQRSKEISIRKVLGGSEKQIVLMLVKEYLILVLVAGLLISPVVYFFIGKWLQSFAYHIHLSIWYFVTGIVLVLFIAFFTVLLQAMFMVRKRPVEALKYE</sequence>
<gene>
    <name evidence="9" type="ORF">MNBD_BACTEROID07-6</name>
</gene>
<dbReference type="InterPro" id="IPR050250">
    <property type="entry name" value="Macrolide_Exporter_MacB"/>
</dbReference>
<dbReference type="Pfam" id="PF02687">
    <property type="entry name" value="FtsX"/>
    <property type="match status" value="2"/>
</dbReference>
<dbReference type="PANTHER" id="PTHR30572:SF18">
    <property type="entry name" value="ABC-TYPE MACROLIDE FAMILY EXPORT SYSTEM PERMEASE COMPONENT 2"/>
    <property type="match status" value="1"/>
</dbReference>
<evidence type="ECO:0000256" key="3">
    <source>
        <dbReference type="ARBA" id="ARBA00022692"/>
    </source>
</evidence>
<feature type="transmembrane region" description="Helical" evidence="6">
    <location>
        <begin position="20"/>
        <end position="41"/>
    </location>
</feature>
<dbReference type="PANTHER" id="PTHR30572">
    <property type="entry name" value="MEMBRANE COMPONENT OF TRANSPORTER-RELATED"/>
    <property type="match status" value="1"/>
</dbReference>
<feature type="transmembrane region" description="Helical" evidence="6">
    <location>
        <begin position="391"/>
        <end position="416"/>
    </location>
</feature>
<feature type="transmembrane region" description="Helical" evidence="6">
    <location>
        <begin position="779"/>
        <end position="799"/>
    </location>
</feature>
<feature type="transmembrane region" description="Helical" evidence="6">
    <location>
        <begin position="745"/>
        <end position="764"/>
    </location>
</feature>
<evidence type="ECO:0000259" key="8">
    <source>
        <dbReference type="Pfam" id="PF12704"/>
    </source>
</evidence>
<evidence type="ECO:0000256" key="1">
    <source>
        <dbReference type="ARBA" id="ARBA00004651"/>
    </source>
</evidence>
<evidence type="ECO:0000256" key="5">
    <source>
        <dbReference type="ARBA" id="ARBA00023136"/>
    </source>
</evidence>
<evidence type="ECO:0000256" key="2">
    <source>
        <dbReference type="ARBA" id="ARBA00022475"/>
    </source>
</evidence>